<evidence type="ECO:0000313" key="14">
    <source>
        <dbReference type="Proteomes" id="UP000076420"/>
    </source>
</evidence>
<name>A0A2C9KMV6_BIOGL</name>
<evidence type="ECO:0000256" key="4">
    <source>
        <dbReference type="ARBA" id="ARBA00022723"/>
    </source>
</evidence>
<dbReference type="InterPro" id="IPR028009">
    <property type="entry name" value="ESCO_Acetyltransf_dom"/>
</dbReference>
<keyword evidence="3" id="KW-0808">Transferase</keyword>
<dbReference type="InterPro" id="IPR016181">
    <property type="entry name" value="Acyl_CoA_acyltransferase"/>
</dbReference>
<dbReference type="InterPro" id="IPR028005">
    <property type="entry name" value="AcTrfase_ESCO_Znf_dom"/>
</dbReference>
<feature type="region of interest" description="Disordered" evidence="10">
    <location>
        <begin position="198"/>
        <end position="217"/>
    </location>
</feature>
<dbReference type="GO" id="GO:0000785">
    <property type="term" value="C:chromatin"/>
    <property type="evidence" value="ECO:0007669"/>
    <property type="project" value="TreeGrafter"/>
</dbReference>
<evidence type="ECO:0008006" key="15">
    <source>
        <dbReference type="Google" id="ProtNLM"/>
    </source>
</evidence>
<dbReference type="PANTHER" id="PTHR45884:SF2">
    <property type="entry name" value="N-ACETYLTRANSFERASE ECO"/>
    <property type="match status" value="1"/>
</dbReference>
<gene>
    <name evidence="13" type="primary">106061299</name>
</gene>
<dbReference type="Pfam" id="PF13878">
    <property type="entry name" value="zf-C2H2_3"/>
    <property type="match status" value="1"/>
</dbReference>
<keyword evidence="6" id="KW-0862">Zinc</keyword>
<evidence type="ECO:0000313" key="13">
    <source>
        <dbReference type="EnsemblMetazoa" id="BGLB021477-PA"/>
    </source>
</evidence>
<feature type="compositionally biased region" description="Polar residues" evidence="10">
    <location>
        <begin position="277"/>
        <end position="287"/>
    </location>
</feature>
<dbReference type="VEuPathDB" id="VectorBase:BGLAX_040462"/>
<dbReference type="GO" id="GO:0061733">
    <property type="term" value="F:protein-lysine-acetyltransferase activity"/>
    <property type="evidence" value="ECO:0007669"/>
    <property type="project" value="TreeGrafter"/>
</dbReference>
<dbReference type="OrthoDB" id="428854at2759"/>
<dbReference type="STRING" id="6526.A0A2C9KMV6"/>
<protein>
    <recommendedName>
        <fullName evidence="15">N-acetyltransferase ESCO acetyl-transferase domain-containing protein</fullName>
    </recommendedName>
</protein>
<dbReference type="GO" id="GO:0008270">
    <property type="term" value="F:zinc ion binding"/>
    <property type="evidence" value="ECO:0007669"/>
    <property type="project" value="UniProtKB-KW"/>
</dbReference>
<dbReference type="GO" id="GO:0005634">
    <property type="term" value="C:nucleus"/>
    <property type="evidence" value="ECO:0007669"/>
    <property type="project" value="UniProtKB-SubCell"/>
</dbReference>
<dbReference type="EnsemblMetazoa" id="BGLB021477-RB">
    <property type="protein sequence ID" value="BGLB021477-PB"/>
    <property type="gene ID" value="BGLB021477"/>
</dbReference>
<reference evidence="13" key="1">
    <citation type="submission" date="2020-05" db="UniProtKB">
        <authorList>
            <consortium name="EnsemblMetazoa"/>
        </authorList>
    </citation>
    <scope>IDENTIFICATION</scope>
    <source>
        <strain evidence="13">BB02</strain>
    </source>
</reference>
<evidence type="ECO:0000256" key="1">
    <source>
        <dbReference type="ARBA" id="ARBA00004123"/>
    </source>
</evidence>
<dbReference type="GO" id="GO:0007064">
    <property type="term" value="P:mitotic sister chromatid cohesion"/>
    <property type="evidence" value="ECO:0007669"/>
    <property type="project" value="TreeGrafter"/>
</dbReference>
<dbReference type="AlphaFoldDB" id="A0A2C9KMV6"/>
<feature type="domain" description="N-acetyltransferase ESCO zinc-finger" evidence="11">
    <location>
        <begin position="311"/>
        <end position="349"/>
    </location>
</feature>
<feature type="compositionally biased region" description="Polar residues" evidence="10">
    <location>
        <begin position="225"/>
        <end position="234"/>
    </location>
</feature>
<feature type="region of interest" description="Disordered" evidence="10">
    <location>
        <begin position="274"/>
        <end position="309"/>
    </location>
</feature>
<keyword evidence="8" id="KW-0131">Cell cycle</keyword>
<feature type="compositionally biased region" description="Low complexity" evidence="10">
    <location>
        <begin position="235"/>
        <end position="246"/>
    </location>
</feature>
<dbReference type="Proteomes" id="UP000076420">
    <property type="component" value="Unassembled WGS sequence"/>
</dbReference>
<dbReference type="PANTHER" id="PTHR45884">
    <property type="entry name" value="N-ACETYLTRANSFERASE ECO"/>
    <property type="match status" value="1"/>
</dbReference>
<keyword evidence="4" id="KW-0479">Metal-binding</keyword>
<evidence type="ECO:0000259" key="11">
    <source>
        <dbReference type="Pfam" id="PF13878"/>
    </source>
</evidence>
<dbReference type="KEGG" id="bgt:106061299"/>
<dbReference type="SUPFAM" id="SSF55729">
    <property type="entry name" value="Acyl-CoA N-acyltransferases (Nat)"/>
    <property type="match status" value="1"/>
</dbReference>
<dbReference type="VEuPathDB" id="VectorBase:BGLB021477"/>
<evidence type="ECO:0000256" key="5">
    <source>
        <dbReference type="ARBA" id="ARBA00022771"/>
    </source>
</evidence>
<comment type="subcellular location">
    <subcellularLocation>
        <location evidence="1">Nucleus</location>
    </subcellularLocation>
</comment>
<evidence type="ECO:0000256" key="9">
    <source>
        <dbReference type="ARBA" id="ARBA00023315"/>
    </source>
</evidence>
<dbReference type="EnsemblMetazoa" id="BGLB021477-RA">
    <property type="protein sequence ID" value="BGLB021477-PA"/>
    <property type="gene ID" value="BGLB021477"/>
</dbReference>
<evidence type="ECO:0000259" key="12">
    <source>
        <dbReference type="Pfam" id="PF13880"/>
    </source>
</evidence>
<feature type="region of interest" description="Disordered" evidence="10">
    <location>
        <begin position="225"/>
        <end position="246"/>
    </location>
</feature>
<comment type="similarity">
    <text evidence="2">Belongs to the acetyltransferase family. ECO subfamily.</text>
</comment>
<evidence type="ECO:0000256" key="10">
    <source>
        <dbReference type="SAM" id="MobiDB-lite"/>
    </source>
</evidence>
<evidence type="ECO:0000256" key="7">
    <source>
        <dbReference type="ARBA" id="ARBA00023242"/>
    </source>
</evidence>
<evidence type="ECO:0000256" key="6">
    <source>
        <dbReference type="ARBA" id="ARBA00022833"/>
    </source>
</evidence>
<dbReference type="RefSeq" id="XP_013074846.2">
    <property type="nucleotide sequence ID" value="XM_013219392.2"/>
</dbReference>
<dbReference type="Gene3D" id="3.40.630.30">
    <property type="match status" value="1"/>
</dbReference>
<dbReference type="Pfam" id="PF13880">
    <property type="entry name" value="Acetyltransf_13"/>
    <property type="match status" value="1"/>
</dbReference>
<feature type="domain" description="N-acetyltransferase ESCO acetyl-transferase" evidence="12">
    <location>
        <begin position="462"/>
        <end position="530"/>
    </location>
</feature>
<keyword evidence="9" id="KW-0012">Acyltransferase</keyword>
<sequence>MSKLQSSCKKKPVKKKSSAFEFILQTKCNEEKTDENKTKRKFYKSRPITSTPRQISVIPGKGFDLKFQSKKNNKKNLKKKHKHVKRKHVVMVKQVKTVVRKPLQTFQGSSLNVKEKIPQNVFKASLLNVSMKSTSEMRLSSSQSVSMSVSSEKFQTSSENVNKKVGSDMSGFICASSFMLSDENFRRGENLDVSLGQVSTSNANEENNNEESIMDNVRDNERCLSVNSHQSSGKESNINNSDNSISEITNSTSMVSTATPSPSSSKLFPIFSKKAADSSTTPSNTRTCQKRSESKSPPPKKRKTRDEGPTQMILDAGQKQFGAIQCPVCNMVYCPADPVDKTAHRKFHSHMEEVLKFPGWKKERVVQEYPEDLGRVLLLLPEDPKYMRKKLEEVNEVMSRDLGFLVTNPFSSHRCKIFLYVRDKQICGCCIAEPVEQGYRIISTDHELTVGQRPWRCSEMPEPACVGISRLWVAADKRKSGIATKLVDCVRQWFNYGTLIPKFRVAFTGPTQDGYKFASTYMGTPSFLVYK</sequence>
<evidence type="ECO:0000256" key="8">
    <source>
        <dbReference type="ARBA" id="ARBA00023306"/>
    </source>
</evidence>
<keyword evidence="5" id="KW-0863">Zinc-finger</keyword>
<accession>A0A2C9KMV6</accession>
<proteinExistence type="inferred from homology"/>
<keyword evidence="7" id="KW-0539">Nucleus</keyword>
<evidence type="ECO:0000256" key="2">
    <source>
        <dbReference type="ARBA" id="ARBA00005816"/>
    </source>
</evidence>
<organism evidence="13 14">
    <name type="scientific">Biomphalaria glabrata</name>
    <name type="common">Bloodfluke planorb</name>
    <name type="synonym">Freshwater snail</name>
    <dbReference type="NCBI Taxonomy" id="6526"/>
    <lineage>
        <taxon>Eukaryota</taxon>
        <taxon>Metazoa</taxon>
        <taxon>Spiralia</taxon>
        <taxon>Lophotrochozoa</taxon>
        <taxon>Mollusca</taxon>
        <taxon>Gastropoda</taxon>
        <taxon>Heterobranchia</taxon>
        <taxon>Euthyneura</taxon>
        <taxon>Panpulmonata</taxon>
        <taxon>Hygrophila</taxon>
        <taxon>Lymnaeoidea</taxon>
        <taxon>Planorbidae</taxon>
        <taxon>Biomphalaria</taxon>
    </lineage>
</organism>
<evidence type="ECO:0000256" key="3">
    <source>
        <dbReference type="ARBA" id="ARBA00022679"/>
    </source>
</evidence>